<dbReference type="CDD" id="cd00198">
    <property type="entry name" value="vWFA"/>
    <property type="match status" value="1"/>
</dbReference>
<keyword evidence="4" id="KW-1185">Reference proteome</keyword>
<gene>
    <name evidence="3" type="ORF">F7732_08820</name>
</gene>
<dbReference type="InterPro" id="IPR051324">
    <property type="entry name" value="Stress/Tellurium_Resist"/>
</dbReference>
<dbReference type="PANTHER" id="PTHR32097:SF3">
    <property type="entry name" value="TELLURITE RESISTANCE PROTEIN"/>
    <property type="match status" value="1"/>
</dbReference>
<dbReference type="CDD" id="cd06974">
    <property type="entry name" value="TerD_like"/>
    <property type="match status" value="1"/>
</dbReference>
<feature type="domain" description="VWFA" evidence="2">
    <location>
        <begin position="235"/>
        <end position="435"/>
    </location>
</feature>
<dbReference type="InterPro" id="IPR002035">
    <property type="entry name" value="VWF_A"/>
</dbReference>
<protein>
    <submittedName>
        <fullName evidence="3">VWA domain-containing protein</fullName>
    </submittedName>
</protein>
<dbReference type="Pfam" id="PF10138">
    <property type="entry name" value="vWA-TerF-like"/>
    <property type="match status" value="1"/>
</dbReference>
<dbReference type="Gene3D" id="3.40.50.410">
    <property type="entry name" value="von Willebrand factor, type A domain"/>
    <property type="match status" value="1"/>
</dbReference>
<dbReference type="RefSeq" id="WP_151573494.1">
    <property type="nucleotide sequence ID" value="NZ_WBOT01000002.1"/>
</dbReference>
<feature type="region of interest" description="Disordered" evidence="1">
    <location>
        <begin position="171"/>
        <end position="197"/>
    </location>
</feature>
<organism evidence="3 4">
    <name type="scientific">Bacillus mesophilum</name>
    <dbReference type="NCBI Taxonomy" id="1071718"/>
    <lineage>
        <taxon>Bacteria</taxon>
        <taxon>Bacillati</taxon>
        <taxon>Bacillota</taxon>
        <taxon>Bacilli</taxon>
        <taxon>Bacillales</taxon>
        <taxon>Bacillaceae</taxon>
        <taxon>Bacillus</taxon>
    </lineage>
</organism>
<evidence type="ECO:0000313" key="3">
    <source>
        <dbReference type="EMBL" id="KAB2334165.1"/>
    </source>
</evidence>
<dbReference type="AlphaFoldDB" id="A0A7V7UWH2"/>
<dbReference type="InterPro" id="IPR003325">
    <property type="entry name" value="TerD"/>
</dbReference>
<name>A0A7V7UWH2_9BACI</name>
<reference evidence="3 4" key="1">
    <citation type="journal article" date="2014" name="Arch. Microbiol.">
        <title>Bacillus mesophilum sp. nov., strain IITR-54T, a novel 4-chlorobiphenyl dechlorinating bacterium.</title>
        <authorList>
            <person name="Manickam N."/>
            <person name="Singh N.K."/>
            <person name="Bajaj A."/>
            <person name="Kumar R.M."/>
            <person name="Kaur G."/>
            <person name="Kaur N."/>
            <person name="Bala M."/>
            <person name="Kumar A."/>
            <person name="Mayilraj S."/>
        </authorList>
    </citation>
    <scope>NUCLEOTIDE SEQUENCE [LARGE SCALE GENOMIC DNA]</scope>
    <source>
        <strain evidence="3 4">IITR-54</strain>
    </source>
</reference>
<dbReference type="Gene3D" id="2.60.60.30">
    <property type="entry name" value="sav2460 like domains"/>
    <property type="match status" value="1"/>
</dbReference>
<evidence type="ECO:0000313" key="4">
    <source>
        <dbReference type="Proteomes" id="UP000441354"/>
    </source>
</evidence>
<dbReference type="PANTHER" id="PTHR32097">
    <property type="entry name" value="CAMP-BINDING PROTEIN 1-RELATED"/>
    <property type="match status" value="1"/>
</dbReference>
<comment type="caution">
    <text evidence="3">The sequence shown here is derived from an EMBL/GenBank/DDBJ whole genome shotgun (WGS) entry which is preliminary data.</text>
</comment>
<sequence length="459" mass="51282">MKHLIRGEKVKLSDFTADSIIEIEVIINAHAEIDITCFGLNENKKLADDSYMIFYNQTASPSQEIQLLNHKSGMGHFRIDLSKLPASIQNLVFTATIDGNEAMEMIQSGILQIKAEGQAILEYSFSGQDFQNEKAIIMTEIYQKGVWRASSVGRGFDGGLAALLKDFGGEVAEEQDQPQPAPPVQQPPAPETSQSQTKKIMLEKKMAEQAPKLLDLSKKAKVSLEKAGLHDHQAKVALCLDISGSMNSLYRSGKIQEFAERILALGTRFDDDGTIDIFLFGANAHDAGELSVDNFSGFVNNLIKKYPLEGGTYYGKAMKTIREHYFGSASKRNTPYASNVPVYVMFVTDGATFDESATISHIQNASYEPLFWQFMAIGKSNKGTKKRRFFTSMFQSDFTFLEKLDDLKGRYIDNADFFSAEDPGNISDSELYDLLMQEYPQWVKEAKQKGLLAQAQYQF</sequence>
<dbReference type="SMART" id="SM00327">
    <property type="entry name" value="VWA"/>
    <property type="match status" value="1"/>
</dbReference>
<accession>A0A7V7UWH2</accession>
<evidence type="ECO:0000259" key="2">
    <source>
        <dbReference type="PROSITE" id="PS50234"/>
    </source>
</evidence>
<dbReference type="OrthoDB" id="5756874at2"/>
<dbReference type="Proteomes" id="UP000441354">
    <property type="component" value="Unassembled WGS sequence"/>
</dbReference>
<dbReference type="Pfam" id="PF02342">
    <property type="entry name" value="TerD"/>
    <property type="match status" value="1"/>
</dbReference>
<dbReference type="SUPFAM" id="SSF53300">
    <property type="entry name" value="vWA-like"/>
    <property type="match status" value="1"/>
</dbReference>
<proteinExistence type="predicted"/>
<dbReference type="InterPro" id="IPR036465">
    <property type="entry name" value="vWFA_dom_sf"/>
</dbReference>
<dbReference type="EMBL" id="WBOT01000002">
    <property type="protein sequence ID" value="KAB2334165.1"/>
    <property type="molecule type" value="Genomic_DNA"/>
</dbReference>
<dbReference type="PROSITE" id="PS50234">
    <property type="entry name" value="VWFA"/>
    <property type="match status" value="1"/>
</dbReference>
<evidence type="ECO:0000256" key="1">
    <source>
        <dbReference type="SAM" id="MobiDB-lite"/>
    </source>
</evidence>
<feature type="compositionally biased region" description="Pro residues" evidence="1">
    <location>
        <begin position="179"/>
        <end position="190"/>
    </location>
</feature>
<dbReference type="InterPro" id="IPR019303">
    <property type="entry name" value="vWA_TerF_C"/>
</dbReference>